<comment type="caution">
    <text evidence="1">The sequence shown here is derived from an EMBL/GenBank/DDBJ whole genome shotgun (WGS) entry which is preliminary data.</text>
</comment>
<accession>A0A812SUD5</accession>
<evidence type="ECO:0000313" key="2">
    <source>
        <dbReference type="Proteomes" id="UP000649617"/>
    </source>
</evidence>
<protein>
    <submittedName>
        <fullName evidence="1">Uncharacterized protein</fullName>
    </submittedName>
</protein>
<reference evidence="1" key="1">
    <citation type="submission" date="2021-02" db="EMBL/GenBank/DDBJ databases">
        <authorList>
            <person name="Dougan E. K."/>
            <person name="Rhodes N."/>
            <person name="Thang M."/>
            <person name="Chan C."/>
        </authorList>
    </citation>
    <scope>NUCLEOTIDE SEQUENCE</scope>
</reference>
<keyword evidence="2" id="KW-1185">Reference proteome</keyword>
<proteinExistence type="predicted"/>
<feature type="non-terminal residue" evidence="1">
    <location>
        <position position="57"/>
    </location>
</feature>
<dbReference type="AlphaFoldDB" id="A0A812SUD5"/>
<sequence>WEHKCSDQWGYSWCQEKTMACPITCADDEQDCWITPYGADGFPDWSASYNQTCHPID</sequence>
<evidence type="ECO:0000313" key="1">
    <source>
        <dbReference type="EMBL" id="CAE7498841.1"/>
    </source>
</evidence>
<dbReference type="EMBL" id="CAJNIZ010027236">
    <property type="protein sequence ID" value="CAE7498841.1"/>
    <property type="molecule type" value="Genomic_DNA"/>
</dbReference>
<dbReference type="Proteomes" id="UP000649617">
    <property type="component" value="Unassembled WGS sequence"/>
</dbReference>
<feature type="non-terminal residue" evidence="1">
    <location>
        <position position="1"/>
    </location>
</feature>
<organism evidence="1 2">
    <name type="scientific">Symbiodinium pilosum</name>
    <name type="common">Dinoflagellate</name>
    <dbReference type="NCBI Taxonomy" id="2952"/>
    <lineage>
        <taxon>Eukaryota</taxon>
        <taxon>Sar</taxon>
        <taxon>Alveolata</taxon>
        <taxon>Dinophyceae</taxon>
        <taxon>Suessiales</taxon>
        <taxon>Symbiodiniaceae</taxon>
        <taxon>Symbiodinium</taxon>
    </lineage>
</organism>
<gene>
    <name evidence="1" type="ORF">SPIL2461_LOCUS12894</name>
</gene>
<name>A0A812SUD5_SYMPI</name>